<protein>
    <submittedName>
        <fullName evidence="2">WGS project CCBQ000000000 data, contig 00009</fullName>
    </submittedName>
</protein>
<evidence type="ECO:0000313" key="2">
    <source>
        <dbReference type="EMBL" id="CDO93359.1"/>
    </source>
</evidence>
<evidence type="ECO:0000313" key="3">
    <source>
        <dbReference type="Proteomes" id="UP000031516"/>
    </source>
</evidence>
<dbReference type="Proteomes" id="UP000031516">
    <property type="component" value="Unassembled WGS sequence"/>
</dbReference>
<feature type="transmembrane region" description="Helical" evidence="1">
    <location>
        <begin position="88"/>
        <end position="109"/>
    </location>
</feature>
<keyword evidence="3" id="KW-1185">Reference proteome</keyword>
<dbReference type="PANTHER" id="PTHR35519:SF1">
    <property type="entry name" value="YALI0C06193P"/>
    <property type="match status" value="1"/>
</dbReference>
<dbReference type="EMBL" id="CCBQ010000022">
    <property type="protein sequence ID" value="CDO93359.1"/>
    <property type="molecule type" value="Genomic_DNA"/>
</dbReference>
<organism evidence="2 3">
    <name type="scientific">Kluyveromyces dobzhanskii CBS 2104</name>
    <dbReference type="NCBI Taxonomy" id="1427455"/>
    <lineage>
        <taxon>Eukaryota</taxon>
        <taxon>Fungi</taxon>
        <taxon>Dikarya</taxon>
        <taxon>Ascomycota</taxon>
        <taxon>Saccharomycotina</taxon>
        <taxon>Saccharomycetes</taxon>
        <taxon>Saccharomycetales</taxon>
        <taxon>Saccharomycetaceae</taxon>
        <taxon>Kluyveromyces</taxon>
    </lineage>
</organism>
<keyword evidence="1" id="KW-1133">Transmembrane helix</keyword>
<feature type="transmembrane region" description="Helical" evidence="1">
    <location>
        <begin position="130"/>
        <end position="153"/>
    </location>
</feature>
<sequence>MGGVVSDMITSNAEDFVMERYDGFMDENFQPVKDPFYMELSDGKRVRRKMPAYCTKKETKTWKRLQNRAWFDDRSFLGCGLWWVDCGVGWATVLLLIPVIGPIFMYRLHSKTVELARRQYGLPTDLMVKLHGNIMFDLLISLPPVIGTFLGWMNGCSTRNVAIIYNYVCKVSWERHLRENPMQQPAVPVAVGTHIPAPAPAAAPAAAGASNVGGSKAYYHV</sequence>
<dbReference type="InterPro" id="IPR025187">
    <property type="entry name" value="DUF4112"/>
</dbReference>
<proteinExistence type="predicted"/>
<accession>A0A0A8L534</accession>
<dbReference type="Pfam" id="PF13430">
    <property type="entry name" value="DUF4112"/>
    <property type="match status" value="1"/>
</dbReference>
<evidence type="ECO:0000256" key="1">
    <source>
        <dbReference type="SAM" id="Phobius"/>
    </source>
</evidence>
<name>A0A0A8L534_9SACH</name>
<dbReference type="OrthoDB" id="2103474at2759"/>
<keyword evidence="1" id="KW-0812">Transmembrane</keyword>
<keyword evidence="1" id="KW-0472">Membrane</keyword>
<dbReference type="AlphaFoldDB" id="A0A0A8L534"/>
<reference evidence="2 3" key="1">
    <citation type="submission" date="2014-03" db="EMBL/GenBank/DDBJ databases">
        <title>The genome of Kluyveromyces dobzhanskii.</title>
        <authorList>
            <person name="Nystedt B."/>
            <person name="Astrom S."/>
        </authorList>
    </citation>
    <scope>NUCLEOTIDE SEQUENCE [LARGE SCALE GENOMIC DNA]</scope>
    <source>
        <strain evidence="2 3">CBS 2104</strain>
    </source>
</reference>
<dbReference type="PANTHER" id="PTHR35519">
    <property type="entry name" value="MEMBRANE PROTEINS"/>
    <property type="match status" value="1"/>
</dbReference>
<gene>
    <name evidence="2" type="ORF">KLDO_g1657</name>
</gene>
<comment type="caution">
    <text evidence="2">The sequence shown here is derived from an EMBL/GenBank/DDBJ whole genome shotgun (WGS) entry which is preliminary data.</text>
</comment>